<dbReference type="InterPro" id="IPR053737">
    <property type="entry name" value="Type_II_TA_Toxin"/>
</dbReference>
<feature type="domain" description="Fido" evidence="1">
    <location>
        <begin position="153"/>
        <end position="306"/>
    </location>
</feature>
<dbReference type="Gene3D" id="1.20.120.1870">
    <property type="entry name" value="Fic/DOC protein, Fido domain"/>
    <property type="match status" value="1"/>
</dbReference>
<dbReference type="InterPro" id="IPR003812">
    <property type="entry name" value="Fido"/>
</dbReference>
<dbReference type="PANTHER" id="PTHR35810">
    <property type="entry name" value="CYTOPLASMIC PROTEIN-RELATED"/>
    <property type="match status" value="1"/>
</dbReference>
<accession>A0A1M5WA50</accession>
<dbReference type="AlphaFoldDB" id="A0A1M5WA50"/>
<dbReference type="PANTHER" id="PTHR35810:SF1">
    <property type="entry name" value="CYTOPLASMIC PROTEIN"/>
    <property type="match status" value="1"/>
</dbReference>
<reference evidence="3" key="1">
    <citation type="submission" date="2016-11" db="EMBL/GenBank/DDBJ databases">
        <authorList>
            <person name="Varghese N."/>
            <person name="Submissions S."/>
        </authorList>
    </citation>
    <scope>NUCLEOTIDE SEQUENCE [LARGE SCALE GENOMIC DNA]</scope>
    <source>
        <strain evidence="3">DSM 3071</strain>
    </source>
</reference>
<dbReference type="RefSeq" id="WP_139263634.1">
    <property type="nucleotide sequence ID" value="NZ_FQXK01000007.1"/>
</dbReference>
<sequence length="311" mass="35203">MKNEIVLFETKDQEIKLSVPVNKGNVWLNRQQMADLFDRDVKTIGKHINNALKEELDNSVVANFATTASDGKSYNVEHYSLDMIISVGYRVKSKRGIEFRRWANDVLKQYIMKGYAVNEKRLAALNKTVEIQSKIIANTLDIEEAEVLRAVNLYTDALLLLDQYDHQSLSKPEGNKPVYRITYDDCRNMINHMEDSFSSDVFGVEKEAGKVEGILAAVYQDVFGGEVYPSLEEKAANLLYFMIKDHPFADGCKRIAASLFLEFLDKNDALIRDGQKVISDGALVAITLMIAESNPEEKDIMTTLVMNLLKM</sequence>
<dbReference type="Pfam" id="PF13310">
    <property type="entry name" value="Virulence_RhuM"/>
    <property type="match status" value="1"/>
</dbReference>
<gene>
    <name evidence="2" type="ORF">SAMN02745229_00960</name>
</gene>
<dbReference type="PROSITE" id="PS51459">
    <property type="entry name" value="FIDO"/>
    <property type="match status" value="1"/>
</dbReference>
<evidence type="ECO:0000313" key="3">
    <source>
        <dbReference type="Proteomes" id="UP000184278"/>
    </source>
</evidence>
<protein>
    <submittedName>
        <fullName evidence="2">DNA polymerase type B</fullName>
    </submittedName>
</protein>
<dbReference type="STRING" id="1121131.SAMN02745229_00960"/>
<dbReference type="Proteomes" id="UP000184278">
    <property type="component" value="Unassembled WGS sequence"/>
</dbReference>
<dbReference type="InterPro" id="IPR011204">
    <property type="entry name" value="Virulence_RhuM-like"/>
</dbReference>
<dbReference type="GeneID" id="89510130"/>
<dbReference type="Pfam" id="PF02661">
    <property type="entry name" value="Fic"/>
    <property type="match status" value="1"/>
</dbReference>
<organism evidence="2 3">
    <name type="scientific">Butyrivibrio fibrisolvens DSM 3071</name>
    <dbReference type="NCBI Taxonomy" id="1121131"/>
    <lineage>
        <taxon>Bacteria</taxon>
        <taxon>Bacillati</taxon>
        <taxon>Bacillota</taxon>
        <taxon>Clostridia</taxon>
        <taxon>Lachnospirales</taxon>
        <taxon>Lachnospiraceae</taxon>
        <taxon>Butyrivibrio</taxon>
    </lineage>
</organism>
<proteinExistence type="predicted"/>
<evidence type="ECO:0000259" key="1">
    <source>
        <dbReference type="PROSITE" id="PS51459"/>
    </source>
</evidence>
<dbReference type="EMBL" id="FQXK01000007">
    <property type="protein sequence ID" value="SHH84083.1"/>
    <property type="molecule type" value="Genomic_DNA"/>
</dbReference>
<keyword evidence="3" id="KW-1185">Reference proteome</keyword>
<dbReference type="OrthoDB" id="9802752at2"/>
<evidence type="ECO:0000313" key="2">
    <source>
        <dbReference type="EMBL" id="SHH84083.1"/>
    </source>
</evidence>
<name>A0A1M5WA50_BUTFI</name>